<name>A0AAD5PLB7_9FUNG</name>
<organism evidence="1 2">
    <name type="scientific">Phascolomyces articulosus</name>
    <dbReference type="NCBI Taxonomy" id="60185"/>
    <lineage>
        <taxon>Eukaryota</taxon>
        <taxon>Fungi</taxon>
        <taxon>Fungi incertae sedis</taxon>
        <taxon>Mucoromycota</taxon>
        <taxon>Mucoromycotina</taxon>
        <taxon>Mucoromycetes</taxon>
        <taxon>Mucorales</taxon>
        <taxon>Lichtheimiaceae</taxon>
        <taxon>Phascolomyces</taxon>
    </lineage>
</organism>
<dbReference type="Proteomes" id="UP001209540">
    <property type="component" value="Unassembled WGS sequence"/>
</dbReference>
<keyword evidence="2" id="KW-1185">Reference proteome</keyword>
<evidence type="ECO:0000313" key="1">
    <source>
        <dbReference type="EMBL" id="KAI9276932.1"/>
    </source>
</evidence>
<accession>A0AAD5PLB7</accession>
<protein>
    <submittedName>
        <fullName evidence="1">Uncharacterized protein</fullName>
    </submittedName>
</protein>
<comment type="caution">
    <text evidence="1">The sequence shown here is derived from an EMBL/GenBank/DDBJ whole genome shotgun (WGS) entry which is preliminary data.</text>
</comment>
<gene>
    <name evidence="1" type="ORF">BDA99DRAFT_532023</name>
</gene>
<reference evidence="1" key="1">
    <citation type="journal article" date="2022" name="IScience">
        <title>Evolution of zygomycete secretomes and the origins of terrestrial fungal ecologies.</title>
        <authorList>
            <person name="Chang Y."/>
            <person name="Wang Y."/>
            <person name="Mondo S."/>
            <person name="Ahrendt S."/>
            <person name="Andreopoulos W."/>
            <person name="Barry K."/>
            <person name="Beard J."/>
            <person name="Benny G.L."/>
            <person name="Blankenship S."/>
            <person name="Bonito G."/>
            <person name="Cuomo C."/>
            <person name="Desiro A."/>
            <person name="Gervers K.A."/>
            <person name="Hundley H."/>
            <person name="Kuo A."/>
            <person name="LaButti K."/>
            <person name="Lang B.F."/>
            <person name="Lipzen A."/>
            <person name="O'Donnell K."/>
            <person name="Pangilinan J."/>
            <person name="Reynolds N."/>
            <person name="Sandor L."/>
            <person name="Smith M.E."/>
            <person name="Tsang A."/>
            <person name="Grigoriev I.V."/>
            <person name="Stajich J.E."/>
            <person name="Spatafora J.W."/>
        </authorList>
    </citation>
    <scope>NUCLEOTIDE SEQUENCE</scope>
    <source>
        <strain evidence="1">RSA 2281</strain>
    </source>
</reference>
<sequence length="190" mass="21697">MFQQFRTKSILLVASKDNISDNIFIVVVATNIAQHVIGFVIIIINTTISILINIVSVVPSLNTLLPLIEHNTLSETHINHDPNSLLDDYVGSYQVISGDEFDVLSCEVKSFSKKSSSQVQSDLTKQVKEIKQILYKSVDYEVIDPIVVGILVKEYSITTYYMRLIEHGYYVSYEHGSLTLHYHKHRKMEY</sequence>
<reference evidence="1" key="2">
    <citation type="submission" date="2023-02" db="EMBL/GenBank/DDBJ databases">
        <authorList>
            <consortium name="DOE Joint Genome Institute"/>
            <person name="Mondo S.J."/>
            <person name="Chang Y."/>
            <person name="Wang Y."/>
            <person name="Ahrendt S."/>
            <person name="Andreopoulos W."/>
            <person name="Barry K."/>
            <person name="Beard J."/>
            <person name="Benny G.L."/>
            <person name="Blankenship S."/>
            <person name="Bonito G."/>
            <person name="Cuomo C."/>
            <person name="Desiro A."/>
            <person name="Gervers K.A."/>
            <person name="Hundley H."/>
            <person name="Kuo A."/>
            <person name="LaButti K."/>
            <person name="Lang B.F."/>
            <person name="Lipzen A."/>
            <person name="O'Donnell K."/>
            <person name="Pangilinan J."/>
            <person name="Reynolds N."/>
            <person name="Sandor L."/>
            <person name="Smith M.W."/>
            <person name="Tsang A."/>
            <person name="Grigoriev I.V."/>
            <person name="Stajich J.E."/>
            <person name="Spatafora J.W."/>
        </authorList>
    </citation>
    <scope>NUCLEOTIDE SEQUENCE</scope>
    <source>
        <strain evidence="1">RSA 2281</strain>
    </source>
</reference>
<proteinExistence type="predicted"/>
<dbReference type="EMBL" id="JAIXMP010000002">
    <property type="protein sequence ID" value="KAI9276932.1"/>
    <property type="molecule type" value="Genomic_DNA"/>
</dbReference>
<dbReference type="AlphaFoldDB" id="A0AAD5PLB7"/>
<evidence type="ECO:0000313" key="2">
    <source>
        <dbReference type="Proteomes" id="UP001209540"/>
    </source>
</evidence>